<reference evidence="1" key="1">
    <citation type="submission" date="2022-10" db="EMBL/GenBank/DDBJ databases">
        <authorList>
            <person name="Chen Y."/>
            <person name="Dougan E. K."/>
            <person name="Chan C."/>
            <person name="Rhodes N."/>
            <person name="Thang M."/>
        </authorList>
    </citation>
    <scope>NUCLEOTIDE SEQUENCE</scope>
</reference>
<proteinExistence type="predicted"/>
<evidence type="ECO:0000313" key="3">
    <source>
        <dbReference type="Proteomes" id="UP001152797"/>
    </source>
</evidence>
<dbReference type="Proteomes" id="UP001152797">
    <property type="component" value="Unassembled WGS sequence"/>
</dbReference>
<comment type="caution">
    <text evidence="1">The sequence shown here is derived from an EMBL/GenBank/DDBJ whole genome shotgun (WGS) entry which is preliminary data.</text>
</comment>
<keyword evidence="3" id="KW-1185">Reference proteome</keyword>
<evidence type="ECO:0000313" key="1">
    <source>
        <dbReference type="EMBL" id="CAI4011987.1"/>
    </source>
</evidence>
<dbReference type="AlphaFoldDB" id="A0A9P1DMC3"/>
<dbReference type="EMBL" id="CAMXCT020005312">
    <property type="protein sequence ID" value="CAL1165362.1"/>
    <property type="molecule type" value="Genomic_DNA"/>
</dbReference>
<evidence type="ECO:0000313" key="2">
    <source>
        <dbReference type="EMBL" id="CAL1165362.1"/>
    </source>
</evidence>
<accession>A0A9P1DMC3</accession>
<protein>
    <submittedName>
        <fullName evidence="1">Uncharacterized protein</fullName>
    </submittedName>
</protein>
<name>A0A9P1DMC3_9DINO</name>
<dbReference type="EMBL" id="CAMXCT010005312">
    <property type="protein sequence ID" value="CAI4011987.1"/>
    <property type="molecule type" value="Genomic_DNA"/>
</dbReference>
<organism evidence="1">
    <name type="scientific">Cladocopium goreaui</name>
    <dbReference type="NCBI Taxonomy" id="2562237"/>
    <lineage>
        <taxon>Eukaryota</taxon>
        <taxon>Sar</taxon>
        <taxon>Alveolata</taxon>
        <taxon>Dinophyceae</taxon>
        <taxon>Suessiales</taxon>
        <taxon>Symbiodiniaceae</taxon>
        <taxon>Cladocopium</taxon>
    </lineage>
</organism>
<sequence>MRSQQVSGLKKLVKMTGQLLLLELATDTSCQKPASHLFRDRGYQSCCQSFNLALVCGPLASGCSERLLRCLRSQRIQSTKCTIPTGVHFIHFILHGIAGIALLPKNQLGWQGRCSANAAR</sequence>
<dbReference type="EMBL" id="CAMXCT030005312">
    <property type="protein sequence ID" value="CAL4799299.1"/>
    <property type="molecule type" value="Genomic_DNA"/>
</dbReference>
<gene>
    <name evidence="1" type="ORF">C1SCF055_LOCUS37100</name>
</gene>
<reference evidence="2" key="2">
    <citation type="submission" date="2024-04" db="EMBL/GenBank/DDBJ databases">
        <authorList>
            <person name="Chen Y."/>
            <person name="Shah S."/>
            <person name="Dougan E. K."/>
            <person name="Thang M."/>
            <person name="Chan C."/>
        </authorList>
    </citation>
    <scope>NUCLEOTIDE SEQUENCE [LARGE SCALE GENOMIC DNA]</scope>
</reference>